<dbReference type="EMBL" id="DVLU01000023">
    <property type="protein sequence ID" value="HIT84798.1"/>
    <property type="molecule type" value="Genomic_DNA"/>
</dbReference>
<comment type="caution">
    <text evidence="1">The sequence shown here is derived from an EMBL/GenBank/DDBJ whole genome shotgun (WGS) entry which is preliminary data.</text>
</comment>
<reference evidence="1" key="1">
    <citation type="submission" date="2020-10" db="EMBL/GenBank/DDBJ databases">
        <authorList>
            <person name="Gilroy R."/>
        </authorList>
    </citation>
    <scope>NUCLEOTIDE SEQUENCE</scope>
    <source>
        <strain evidence="1">CHK181-108</strain>
    </source>
</reference>
<accession>A0A9D1KNR4</accession>
<reference evidence="1" key="2">
    <citation type="journal article" date="2021" name="PeerJ">
        <title>Extensive microbial diversity within the chicken gut microbiome revealed by metagenomics and culture.</title>
        <authorList>
            <person name="Gilroy R."/>
            <person name="Ravi A."/>
            <person name="Getino M."/>
            <person name="Pursley I."/>
            <person name="Horton D.L."/>
            <person name="Alikhan N.F."/>
            <person name="Baker D."/>
            <person name="Gharbi K."/>
            <person name="Hall N."/>
            <person name="Watson M."/>
            <person name="Adriaenssens E.M."/>
            <person name="Foster-Nyarko E."/>
            <person name="Jarju S."/>
            <person name="Secka A."/>
            <person name="Antonio M."/>
            <person name="Oren A."/>
            <person name="Chaudhuri R.R."/>
            <person name="La Ragione R."/>
            <person name="Hildebrand F."/>
            <person name="Pallen M.J."/>
        </authorList>
    </citation>
    <scope>NUCLEOTIDE SEQUENCE</scope>
    <source>
        <strain evidence="1">CHK181-108</strain>
    </source>
</reference>
<dbReference type="Proteomes" id="UP000824165">
    <property type="component" value="Unassembled WGS sequence"/>
</dbReference>
<sequence length="289" mass="32777">MFGYIVPCKKQLGEADSKIFGSYYCGLCKAMGRQCSQLSRLGLSYDASFLAMVLSAVTGEEHEEREERCIVHPLKKRPCIKRDTSVDYAACTGVMLMYLKLLDDVRDEHSIKALFAMSLMSGGARRARKRYPDEYAYIKKCLDELSAVESENDYDIDRAADCFARILQRLFTPDFITDKNTRRALDWFGYNIGRWIFVLDAVNDLEKDYRNHEYNPLLGDFDGGDISAYREKCAKELEVSLTYTLGNAASSFELIDIKRNGSVLGAMIYDSLRLKQQAVLNKGDNNGSI</sequence>
<dbReference type="Pfam" id="PF18937">
    <property type="entry name" value="DUF5685"/>
    <property type="match status" value="1"/>
</dbReference>
<organism evidence="1 2">
    <name type="scientific">Candidatus Ornithomonoglobus intestinigallinarum</name>
    <dbReference type="NCBI Taxonomy" id="2840894"/>
    <lineage>
        <taxon>Bacteria</taxon>
        <taxon>Bacillati</taxon>
        <taxon>Bacillota</taxon>
        <taxon>Clostridia</taxon>
        <taxon>Candidatus Ornithomonoglobus</taxon>
    </lineage>
</organism>
<evidence type="ECO:0000313" key="1">
    <source>
        <dbReference type="EMBL" id="HIT84798.1"/>
    </source>
</evidence>
<evidence type="ECO:0000313" key="2">
    <source>
        <dbReference type="Proteomes" id="UP000824165"/>
    </source>
</evidence>
<protein>
    <submittedName>
        <fullName evidence="1">Uncharacterized protein</fullName>
    </submittedName>
</protein>
<proteinExistence type="predicted"/>
<dbReference type="InterPro" id="IPR043740">
    <property type="entry name" value="DUF5685"/>
</dbReference>
<gene>
    <name evidence="1" type="ORF">IAA60_02705</name>
</gene>
<name>A0A9D1KNR4_9FIRM</name>
<dbReference type="AlphaFoldDB" id="A0A9D1KNR4"/>